<dbReference type="CDD" id="cd07557">
    <property type="entry name" value="trimeric_dUTPase"/>
    <property type="match status" value="1"/>
</dbReference>
<keyword evidence="3" id="KW-0378">Hydrolase</keyword>
<keyword evidence="4" id="KW-0546">Nucleotide metabolism</keyword>
<dbReference type="Proteomes" id="UP000192727">
    <property type="component" value="Plasmid pPLP3"/>
</dbReference>
<gene>
    <name evidence="7" type="ORF">B7C51_24660</name>
</gene>
<protein>
    <recommendedName>
        <fullName evidence="2">dUTP diphosphatase</fullName>
        <ecNumber evidence="2">3.6.1.23</ecNumber>
    </recommendedName>
</protein>
<dbReference type="EMBL" id="CP020558">
    <property type="protein sequence ID" value="ARF70669.1"/>
    <property type="molecule type" value="Genomic_DNA"/>
</dbReference>
<dbReference type="AlphaFoldDB" id="A0A1V0UZU0"/>
<organism evidence="7 8">
    <name type="scientific">Paenibacillus larvae subsp. pulvifaciens</name>
    <dbReference type="NCBI Taxonomy" id="1477"/>
    <lineage>
        <taxon>Bacteria</taxon>
        <taxon>Bacillati</taxon>
        <taxon>Bacillota</taxon>
        <taxon>Bacilli</taxon>
        <taxon>Bacillales</taxon>
        <taxon>Paenibacillaceae</taxon>
        <taxon>Paenibacillus</taxon>
    </lineage>
</organism>
<dbReference type="PANTHER" id="PTHR11241">
    <property type="entry name" value="DEOXYURIDINE 5'-TRIPHOSPHATE NUCLEOTIDOHYDROLASE"/>
    <property type="match status" value="1"/>
</dbReference>
<evidence type="ECO:0000259" key="6">
    <source>
        <dbReference type="Pfam" id="PF00692"/>
    </source>
</evidence>
<dbReference type="InterPro" id="IPR033704">
    <property type="entry name" value="dUTPase_trimeric"/>
</dbReference>
<evidence type="ECO:0000313" key="8">
    <source>
        <dbReference type="Proteomes" id="UP000192727"/>
    </source>
</evidence>
<evidence type="ECO:0000313" key="7">
    <source>
        <dbReference type="EMBL" id="ARF70669.1"/>
    </source>
</evidence>
<dbReference type="InterPro" id="IPR008181">
    <property type="entry name" value="dUTPase"/>
</dbReference>
<dbReference type="InterPro" id="IPR036157">
    <property type="entry name" value="dUTPase-like_sf"/>
</dbReference>
<evidence type="ECO:0000256" key="3">
    <source>
        <dbReference type="ARBA" id="ARBA00022801"/>
    </source>
</evidence>
<dbReference type="RefSeq" id="WP_083041651.1">
    <property type="nucleotide sequence ID" value="NZ_CP020558.1"/>
</dbReference>
<comment type="similarity">
    <text evidence="1">Belongs to the dUTPase family.</text>
</comment>
<proteinExistence type="inferred from homology"/>
<dbReference type="GO" id="GO:0006226">
    <property type="term" value="P:dUMP biosynthetic process"/>
    <property type="evidence" value="ECO:0007669"/>
    <property type="project" value="InterPro"/>
</dbReference>
<dbReference type="GO" id="GO:0000287">
    <property type="term" value="F:magnesium ion binding"/>
    <property type="evidence" value="ECO:0007669"/>
    <property type="project" value="InterPro"/>
</dbReference>
<evidence type="ECO:0000256" key="1">
    <source>
        <dbReference type="ARBA" id="ARBA00006581"/>
    </source>
</evidence>
<feature type="domain" description="dUTPase-like" evidence="6">
    <location>
        <begin position="90"/>
        <end position="182"/>
    </location>
</feature>
<dbReference type="GO" id="GO:0004170">
    <property type="term" value="F:dUTP diphosphatase activity"/>
    <property type="evidence" value="ECO:0007669"/>
    <property type="project" value="UniProtKB-EC"/>
</dbReference>
<dbReference type="InterPro" id="IPR029054">
    <property type="entry name" value="dUTPase-like"/>
</dbReference>
<dbReference type="SUPFAM" id="SSF51283">
    <property type="entry name" value="dUTPase-like"/>
    <property type="match status" value="1"/>
</dbReference>
<geneLocation type="plasmid" evidence="8">
    <name>pplp3</name>
</geneLocation>
<dbReference type="Gene3D" id="2.70.40.10">
    <property type="match status" value="1"/>
</dbReference>
<evidence type="ECO:0000256" key="2">
    <source>
        <dbReference type="ARBA" id="ARBA00012379"/>
    </source>
</evidence>
<sequence length="240" mass="27743">MQKNERKKKRYYKLNEKVWLKKQKTIGRIISLDIPNLQAEVTYLNNENEATKKAIKFMNIDKYRIKKHRSGNKDKSSKVDTLLMAKIRESAILPTKDDENAGYDIYACFDEEELYIPKFKPTIVPTGIAISLLPNYYFNVKHERGSTGLLGMCMLSGVIDSSYRGEIFLNMTPLYKDVVISKKYEKAYEDNDTIYYPYNKAICQGTIDFVPNLKVKEIPYEKLMKIPSKRGTGSLDSTSK</sequence>
<dbReference type="PANTHER" id="PTHR11241:SF0">
    <property type="entry name" value="DEOXYURIDINE 5'-TRIPHOSPHATE NUCLEOTIDOHYDROLASE"/>
    <property type="match status" value="1"/>
</dbReference>
<dbReference type="Pfam" id="PF00692">
    <property type="entry name" value="dUTPase"/>
    <property type="match status" value="1"/>
</dbReference>
<evidence type="ECO:0000256" key="5">
    <source>
        <dbReference type="ARBA" id="ARBA00047686"/>
    </source>
</evidence>
<name>A0A1V0UZU0_9BACL</name>
<evidence type="ECO:0000256" key="4">
    <source>
        <dbReference type="ARBA" id="ARBA00023080"/>
    </source>
</evidence>
<comment type="catalytic activity">
    <reaction evidence="5">
        <text>dUTP + H2O = dUMP + diphosphate + H(+)</text>
        <dbReference type="Rhea" id="RHEA:10248"/>
        <dbReference type="ChEBI" id="CHEBI:15377"/>
        <dbReference type="ChEBI" id="CHEBI:15378"/>
        <dbReference type="ChEBI" id="CHEBI:33019"/>
        <dbReference type="ChEBI" id="CHEBI:61555"/>
        <dbReference type="ChEBI" id="CHEBI:246422"/>
        <dbReference type="EC" id="3.6.1.23"/>
    </reaction>
</comment>
<reference evidence="7 8" key="1">
    <citation type="submission" date="2017-03" db="EMBL/GenBank/DDBJ databases">
        <title>Paenibacillus larvae genome sequencing.</title>
        <authorList>
            <person name="Dingman D.W."/>
        </authorList>
    </citation>
    <scope>NUCLEOTIDE SEQUENCE [LARGE SCALE GENOMIC DNA]</scope>
    <source>
        <strain evidence="7 8">SAG 10367</strain>
        <plasmid evidence="8">pplp3</plasmid>
    </source>
</reference>
<accession>A0A1V0UZU0</accession>
<keyword evidence="7" id="KW-0614">Plasmid</keyword>
<dbReference type="GO" id="GO:0046081">
    <property type="term" value="P:dUTP catabolic process"/>
    <property type="evidence" value="ECO:0007669"/>
    <property type="project" value="InterPro"/>
</dbReference>
<dbReference type="EC" id="3.6.1.23" evidence="2"/>